<dbReference type="eggNOG" id="ENOG5030AG5">
    <property type="taxonomic scope" value="Bacteria"/>
</dbReference>
<dbReference type="STRING" id="1121895.GCA_000378485_02683"/>
<organism evidence="2 3">
    <name type="scientific">Flavobacterium rivuli WB 3.3-2 = DSM 21788</name>
    <dbReference type="NCBI Taxonomy" id="1121895"/>
    <lineage>
        <taxon>Bacteria</taxon>
        <taxon>Pseudomonadati</taxon>
        <taxon>Bacteroidota</taxon>
        <taxon>Flavobacteriia</taxon>
        <taxon>Flavobacteriales</taxon>
        <taxon>Flavobacteriaceae</taxon>
        <taxon>Flavobacterium</taxon>
    </lineage>
</organism>
<feature type="transmembrane region" description="Helical" evidence="1">
    <location>
        <begin position="12"/>
        <end position="37"/>
    </location>
</feature>
<feature type="transmembrane region" description="Helical" evidence="1">
    <location>
        <begin position="103"/>
        <end position="121"/>
    </location>
</feature>
<evidence type="ECO:0000313" key="2">
    <source>
        <dbReference type="EMBL" id="KGO86496.1"/>
    </source>
</evidence>
<reference evidence="2 3" key="1">
    <citation type="submission" date="2013-09" db="EMBL/GenBank/DDBJ databases">
        <authorList>
            <person name="Zeng Z."/>
            <person name="Chen C."/>
        </authorList>
    </citation>
    <scope>NUCLEOTIDE SEQUENCE [LARGE SCALE GENOMIC DNA]</scope>
    <source>
        <strain evidence="2 3">WB 3.3-2</strain>
    </source>
</reference>
<evidence type="ECO:0000313" key="3">
    <source>
        <dbReference type="Proteomes" id="UP000030152"/>
    </source>
</evidence>
<keyword evidence="1" id="KW-0812">Transmembrane</keyword>
<feature type="transmembrane region" description="Helical" evidence="1">
    <location>
        <begin position="141"/>
        <end position="159"/>
    </location>
</feature>
<evidence type="ECO:0000256" key="1">
    <source>
        <dbReference type="SAM" id="Phobius"/>
    </source>
</evidence>
<name>A0A0A2M4F0_9FLAO</name>
<feature type="transmembrane region" description="Helical" evidence="1">
    <location>
        <begin position="74"/>
        <end position="91"/>
    </location>
</feature>
<gene>
    <name evidence="2" type="ORF">Q765_11540</name>
</gene>
<comment type="caution">
    <text evidence="2">The sequence shown here is derived from an EMBL/GenBank/DDBJ whole genome shotgun (WGS) entry which is preliminary data.</text>
</comment>
<proteinExistence type="predicted"/>
<accession>A0A0A2M4F0</accession>
<dbReference type="AlphaFoldDB" id="A0A0A2M4F0"/>
<keyword evidence="1" id="KW-1133">Transmembrane helix</keyword>
<keyword evidence="1" id="KW-0472">Membrane</keyword>
<dbReference type="EMBL" id="JRLX01000010">
    <property type="protein sequence ID" value="KGO86496.1"/>
    <property type="molecule type" value="Genomic_DNA"/>
</dbReference>
<protein>
    <submittedName>
        <fullName evidence="2">Membrane protein</fullName>
    </submittedName>
</protein>
<dbReference type="Proteomes" id="UP000030152">
    <property type="component" value="Unassembled WGS sequence"/>
</dbReference>
<sequence length="174" mass="19282">MAHKTKIKIMALSALGIFHTVIGVVAIIAALTAFIKYGKIDLSQLTGKLYFYCTLVTSLTALGISKHGGFNPGHAFSIFIVLLIVEAYILYSRKKGNVRARYFENFCLSFSFFLSLVPTVNETFTRVPVGHPLAKDIKDPIIGNTLLILLLLFIAGSVYQFKKQKKINRSVLPV</sequence>
<keyword evidence="3" id="KW-1185">Reference proteome</keyword>